<accession>A0A0M3JK76</accession>
<protein>
    <submittedName>
        <fullName evidence="1">SRP54_N domain-containing protein</fullName>
    </submittedName>
</protein>
<sequence>LGVAMELDKVLDRSELDSKSADAIDGLLGKVATFRNDLLKKLISTFLKSVKNAYKAASGVSEEDRNKMKNELDEISSQVRSDVMKALAETTSNGHTVMLNNRLMKMSANSRDTYGQIMGSRLEKVSFFFRFIVAPFNGSFL</sequence>
<proteinExistence type="predicted"/>
<dbReference type="AlphaFoldDB" id="A0A0M3JK76"/>
<organism evidence="1">
    <name type="scientific">Anisakis simplex</name>
    <name type="common">Herring worm</name>
    <dbReference type="NCBI Taxonomy" id="6269"/>
    <lineage>
        <taxon>Eukaryota</taxon>
        <taxon>Metazoa</taxon>
        <taxon>Ecdysozoa</taxon>
        <taxon>Nematoda</taxon>
        <taxon>Chromadorea</taxon>
        <taxon>Rhabditida</taxon>
        <taxon>Spirurina</taxon>
        <taxon>Ascaridomorpha</taxon>
        <taxon>Ascaridoidea</taxon>
        <taxon>Anisakidae</taxon>
        <taxon>Anisakis</taxon>
        <taxon>Anisakis simplex complex</taxon>
    </lineage>
</organism>
<dbReference type="WBParaSite" id="ASIM_0000804901-mRNA-1">
    <property type="protein sequence ID" value="ASIM_0000804901-mRNA-1"/>
    <property type="gene ID" value="ASIM_0000804901"/>
</dbReference>
<reference evidence="1" key="1">
    <citation type="submission" date="2017-02" db="UniProtKB">
        <authorList>
            <consortium name="WormBaseParasite"/>
        </authorList>
    </citation>
    <scope>IDENTIFICATION</scope>
</reference>
<name>A0A0M3JK76_ANISI</name>
<evidence type="ECO:0000313" key="1">
    <source>
        <dbReference type="WBParaSite" id="ASIM_0000804901-mRNA-1"/>
    </source>
</evidence>